<name>A0A8S0T798_OLEEU</name>
<evidence type="ECO:0000313" key="1">
    <source>
        <dbReference type="EMBL" id="CAA2999690.1"/>
    </source>
</evidence>
<proteinExistence type="predicted"/>
<comment type="caution">
    <text evidence="1">The sequence shown here is derived from an EMBL/GenBank/DDBJ whole genome shotgun (WGS) entry which is preliminary data.</text>
</comment>
<dbReference type="Proteomes" id="UP000594638">
    <property type="component" value="Unassembled WGS sequence"/>
</dbReference>
<dbReference type="EMBL" id="CACTIH010005645">
    <property type="protein sequence ID" value="CAA2999690.1"/>
    <property type="molecule type" value="Genomic_DNA"/>
</dbReference>
<dbReference type="Gramene" id="OE9A081464T1">
    <property type="protein sequence ID" value="OE9A081464C1"/>
    <property type="gene ID" value="OE9A081464"/>
</dbReference>
<evidence type="ECO:0000313" key="2">
    <source>
        <dbReference type="Proteomes" id="UP000594638"/>
    </source>
</evidence>
<sequence length="76" mass="8212">MNSRRLFLVFRDAVGLKPVASLRHSSAAQRRFGAAKLAAATAAAAAPFYRQAVPALPVEAAPVAARISDLFKFFFY</sequence>
<reference evidence="1 2" key="1">
    <citation type="submission" date="2019-12" db="EMBL/GenBank/DDBJ databases">
        <authorList>
            <person name="Alioto T."/>
            <person name="Alioto T."/>
            <person name="Gomez Garrido J."/>
        </authorList>
    </citation>
    <scope>NUCLEOTIDE SEQUENCE [LARGE SCALE GENOMIC DNA]</scope>
</reference>
<protein>
    <submittedName>
        <fullName evidence="1">Uncharacterized protein</fullName>
    </submittedName>
</protein>
<gene>
    <name evidence="1" type="ORF">OLEA9_A081464</name>
</gene>
<keyword evidence="2" id="KW-1185">Reference proteome</keyword>
<accession>A0A8S0T798</accession>
<organism evidence="1 2">
    <name type="scientific">Olea europaea subsp. europaea</name>
    <dbReference type="NCBI Taxonomy" id="158383"/>
    <lineage>
        <taxon>Eukaryota</taxon>
        <taxon>Viridiplantae</taxon>
        <taxon>Streptophyta</taxon>
        <taxon>Embryophyta</taxon>
        <taxon>Tracheophyta</taxon>
        <taxon>Spermatophyta</taxon>
        <taxon>Magnoliopsida</taxon>
        <taxon>eudicotyledons</taxon>
        <taxon>Gunneridae</taxon>
        <taxon>Pentapetalae</taxon>
        <taxon>asterids</taxon>
        <taxon>lamiids</taxon>
        <taxon>Lamiales</taxon>
        <taxon>Oleaceae</taxon>
        <taxon>Oleeae</taxon>
        <taxon>Olea</taxon>
    </lineage>
</organism>
<dbReference type="AlphaFoldDB" id="A0A8S0T798"/>